<dbReference type="RefSeq" id="WP_038073000.1">
    <property type="nucleotide sequence ID" value="NZ_JHEG04000001.1"/>
</dbReference>
<dbReference type="AlphaFoldDB" id="A0A0C1N8X5"/>
<organism evidence="2">
    <name type="scientific">Tolypothrix bouteillei VB521301</name>
    <dbReference type="NCBI Taxonomy" id="1479485"/>
    <lineage>
        <taxon>Bacteria</taxon>
        <taxon>Bacillati</taxon>
        <taxon>Cyanobacteriota</taxon>
        <taxon>Cyanophyceae</taxon>
        <taxon>Nostocales</taxon>
        <taxon>Tolypothrichaceae</taxon>
        <taxon>Tolypothrix</taxon>
    </lineage>
</organism>
<gene>
    <name evidence="2" type="ORF">DA73_0231820</name>
    <name evidence="1" type="ORF">DA73_0400007150</name>
</gene>
<protein>
    <submittedName>
        <fullName evidence="2">Type I restriction endonuclease subunit R</fullName>
    </submittedName>
</protein>
<evidence type="ECO:0000313" key="1">
    <source>
        <dbReference type="EMBL" id="KAF3885260.1"/>
    </source>
</evidence>
<comment type="caution">
    <text evidence="2">The sequence shown here is derived from an EMBL/GenBank/DDBJ whole genome shotgun (WGS) entry which is preliminary data.</text>
</comment>
<keyword evidence="2" id="KW-0540">Nuclease</keyword>
<reference evidence="1" key="2">
    <citation type="submission" date="2019-11" db="EMBL/GenBank/DDBJ databases">
        <title>Improved Assembly of Tolypothrix boutellei genome.</title>
        <authorList>
            <person name="Sarangi A.N."/>
            <person name="Mukherjee M."/>
            <person name="Ghosh S."/>
            <person name="Singh D."/>
            <person name="Das A."/>
            <person name="Kant S."/>
            <person name="Prusty A."/>
            <person name="Tripathy S."/>
        </authorList>
    </citation>
    <scope>NUCLEOTIDE SEQUENCE</scope>
    <source>
        <strain evidence="1">VB521301</strain>
    </source>
</reference>
<sequence length="214" mass="24530">MIQTVGITKAITNLNQAHAKFNLSQNTDSEFFTEWYEDLPELTVSEKTFLDRLKRRYLYYAADGSITEGTVNIIMLSPLLEFLNLCDPPFKIQSEELVKVEIENGGEEPLLEGFIDALVLQNRIWVVLIESKRYGLSIMQALGQTLAYIMANPNLEMPVFGMIMTGEDYIFLKLNQQAHQYALSNKFTLSNPRENELYQVVQVIKRIVSLVEQP</sequence>
<name>A0A0C1N8X5_9CYAN</name>
<keyword evidence="2" id="KW-0255">Endonuclease</keyword>
<dbReference type="EMBL" id="JHEG02000058">
    <property type="protein sequence ID" value="KIE09046.1"/>
    <property type="molecule type" value="Genomic_DNA"/>
</dbReference>
<dbReference type="Proteomes" id="UP000029738">
    <property type="component" value="Unassembled WGS sequence"/>
</dbReference>
<dbReference type="STRING" id="1479485.DA73_0231820"/>
<reference evidence="2" key="1">
    <citation type="journal article" date="2015" name="Genome Announc.">
        <title>Draft Genome Sequence of Tolypothrix boutellei Strain VB521301.</title>
        <authorList>
            <person name="Chandrababunaidu M.M."/>
            <person name="Singh D."/>
            <person name="Sen D."/>
            <person name="Bhan S."/>
            <person name="Das S."/>
            <person name="Gupta A."/>
            <person name="Adhikary S.P."/>
            <person name="Tripathy S."/>
        </authorList>
    </citation>
    <scope>NUCLEOTIDE SEQUENCE</scope>
    <source>
        <strain evidence="2">VB521301</strain>
    </source>
</reference>
<dbReference type="GO" id="GO:0004519">
    <property type="term" value="F:endonuclease activity"/>
    <property type="evidence" value="ECO:0007669"/>
    <property type="project" value="UniProtKB-KW"/>
</dbReference>
<proteinExistence type="predicted"/>
<accession>A0A0C1N8X5</accession>
<dbReference type="EMBL" id="JHEG04000001">
    <property type="protein sequence ID" value="KAF3885260.1"/>
    <property type="molecule type" value="Genomic_DNA"/>
</dbReference>
<dbReference type="OrthoDB" id="511707at2"/>
<keyword evidence="2" id="KW-0378">Hydrolase</keyword>
<keyword evidence="3" id="KW-1185">Reference proteome</keyword>
<evidence type="ECO:0000313" key="2">
    <source>
        <dbReference type="EMBL" id="KIE09046.1"/>
    </source>
</evidence>
<evidence type="ECO:0000313" key="3">
    <source>
        <dbReference type="Proteomes" id="UP000029738"/>
    </source>
</evidence>